<gene>
    <name evidence="3" type="ORF">FOZ63_003968</name>
</gene>
<organism evidence="3 4">
    <name type="scientific">Perkinsus olseni</name>
    <name type="common">Perkinsus atlanticus</name>
    <dbReference type="NCBI Taxonomy" id="32597"/>
    <lineage>
        <taxon>Eukaryota</taxon>
        <taxon>Sar</taxon>
        <taxon>Alveolata</taxon>
        <taxon>Perkinsozoa</taxon>
        <taxon>Perkinsea</taxon>
        <taxon>Perkinsida</taxon>
        <taxon>Perkinsidae</taxon>
        <taxon>Perkinsus</taxon>
    </lineage>
</organism>
<evidence type="ECO:0000313" key="4">
    <source>
        <dbReference type="Proteomes" id="UP000553632"/>
    </source>
</evidence>
<evidence type="ECO:0000313" key="3">
    <source>
        <dbReference type="EMBL" id="KAF4731840.1"/>
    </source>
</evidence>
<accession>A0A7J6SIA7</accession>
<evidence type="ECO:0000256" key="1">
    <source>
        <dbReference type="SAM" id="MobiDB-lite"/>
    </source>
</evidence>
<proteinExistence type="predicted"/>
<comment type="caution">
    <text evidence="3">The sequence shown here is derived from an EMBL/GenBank/DDBJ whole genome shotgun (WGS) entry which is preliminary data.</text>
</comment>
<evidence type="ECO:0000256" key="2">
    <source>
        <dbReference type="SAM" id="SignalP"/>
    </source>
</evidence>
<feature type="non-terminal residue" evidence="3">
    <location>
        <position position="736"/>
    </location>
</feature>
<sequence>MTHPLLLSKRGLSVLLLARSIFASKIQAKRLAGHYTSREEIRGLGDLQHSKAHVRESLDAEGLLSFHVTMINDAGLGFEMPRYAVIKRYNGWREFTVKGVEGWTAVSSRKCYFAERAAWLSAYFSEVRQAMRIPHHAWVNPGYRLCPIGGSWVMFRGSDSPTSLTDPVKLKIDTTEDLGLPSPEPGYYHNGGNGSNPEYVSAIITSPQSRGRQLQLSMWSSKGPRKPSLQLPDLPLERSSGSCWHLQADHDRDRIEDLIKSAGHSGHSDDFGFMVTLEGIRLCPTAAPNGAVWLLKFLQPPRVIALVREELQTVYNFLREMLPPNDVACKWCPVDEEVPSFSVKDKGDLKIPFDPLSFRSVRGLANSSEAAKYDAAPFGPQGAGRTASKGGASWESDPRFQAHKKLDQGRMPPKDWKLGPYAANKFFVSPSKDPSGFTMNVLILLAFIYSVSCLTPGESFYSRRRRLIRERIRQEYDLPVGWDDDIEGEEAPLTPSGWGTIDLVTSNAVGQKDEDEKVIGLHFRHHRPSTMSLDTAFLQLSFTLPGRYTLPTVSSLPALKAVASQKAWKSCSSSVNKTPSRTIKPANFSRVQWEAEAFAAPHCGRVASEGTKMVVDERGFPRTIRVCSQHPSDTSWWWKDRFVELGVCNECRNIYNARVDALTPVSSDVRTLVGSLKAAAPESMERHSSMPCLLESVSSSPTDAALRQARIRALQKYPYNVARKGTDTNPTSFTGR</sequence>
<reference evidence="3 4" key="1">
    <citation type="submission" date="2020-04" db="EMBL/GenBank/DDBJ databases">
        <title>Perkinsus olseni comparative genomics.</title>
        <authorList>
            <person name="Bogema D.R."/>
        </authorList>
    </citation>
    <scope>NUCLEOTIDE SEQUENCE [LARGE SCALE GENOMIC DNA]</scope>
    <source>
        <strain evidence="3 4">ATCC PRA-207</strain>
    </source>
</reference>
<feature type="region of interest" description="Disordered" evidence="1">
    <location>
        <begin position="375"/>
        <end position="396"/>
    </location>
</feature>
<dbReference type="EMBL" id="JABANO010018439">
    <property type="protein sequence ID" value="KAF4731840.1"/>
    <property type="molecule type" value="Genomic_DNA"/>
</dbReference>
<name>A0A7J6SIA7_PEROL</name>
<keyword evidence="4" id="KW-1185">Reference proteome</keyword>
<dbReference type="Proteomes" id="UP000553632">
    <property type="component" value="Unassembled WGS sequence"/>
</dbReference>
<feature type="chain" id="PRO_5029487290" evidence="2">
    <location>
        <begin position="24"/>
        <end position="736"/>
    </location>
</feature>
<keyword evidence="2" id="KW-0732">Signal</keyword>
<dbReference type="AlphaFoldDB" id="A0A7J6SIA7"/>
<protein>
    <submittedName>
        <fullName evidence="3">Uncharacterized protein</fullName>
    </submittedName>
</protein>
<feature type="signal peptide" evidence="2">
    <location>
        <begin position="1"/>
        <end position="23"/>
    </location>
</feature>